<gene>
    <name evidence="3" type="ORF">BKA23_0458</name>
</gene>
<keyword evidence="4" id="KW-1185">Reference proteome</keyword>
<dbReference type="RefSeq" id="WP_145225099.1">
    <property type="nucleotide sequence ID" value="NZ_VIVQ01000001.1"/>
</dbReference>
<comment type="caution">
    <text evidence="3">The sequence shown here is derived from an EMBL/GenBank/DDBJ whole genome shotgun (WGS) entry which is preliminary data.</text>
</comment>
<dbReference type="Pfam" id="PF03551">
    <property type="entry name" value="PadR"/>
    <property type="match status" value="1"/>
</dbReference>
<feature type="domain" description="Transcription regulator PadR N-terminal" evidence="1">
    <location>
        <begin position="7"/>
        <end position="79"/>
    </location>
</feature>
<proteinExistence type="predicted"/>
<reference evidence="3 4" key="1">
    <citation type="submission" date="2019-06" db="EMBL/GenBank/DDBJ databases">
        <title>Sequencing the genomes of 1000 actinobacteria strains.</title>
        <authorList>
            <person name="Klenk H.-P."/>
        </authorList>
    </citation>
    <scope>NUCLEOTIDE SEQUENCE [LARGE SCALE GENOMIC DNA]</scope>
    <source>
        <strain evidence="3 4">DSM 19560</strain>
    </source>
</reference>
<dbReference type="Proteomes" id="UP000318297">
    <property type="component" value="Unassembled WGS sequence"/>
</dbReference>
<feature type="domain" description="Transcription regulator PadR C-terminal" evidence="2">
    <location>
        <begin position="92"/>
        <end position="175"/>
    </location>
</feature>
<dbReference type="InterPro" id="IPR036388">
    <property type="entry name" value="WH-like_DNA-bd_sf"/>
</dbReference>
<name>A0A561E7T7_9MICO</name>
<dbReference type="Gene3D" id="1.10.10.10">
    <property type="entry name" value="Winged helix-like DNA-binding domain superfamily/Winged helix DNA-binding domain"/>
    <property type="match status" value="1"/>
</dbReference>
<dbReference type="PANTHER" id="PTHR43252">
    <property type="entry name" value="TRANSCRIPTIONAL REGULATOR YQJI"/>
    <property type="match status" value="1"/>
</dbReference>
<accession>A0A561E7T7</accession>
<evidence type="ECO:0000259" key="1">
    <source>
        <dbReference type="Pfam" id="PF03551"/>
    </source>
</evidence>
<dbReference type="InterPro" id="IPR018309">
    <property type="entry name" value="Tscrpt_reg_PadR_C"/>
</dbReference>
<protein>
    <submittedName>
        <fullName evidence="3">PadR family transcriptional regulator</fullName>
    </submittedName>
</protein>
<dbReference type="OrthoDB" id="3186544at2"/>
<dbReference type="SUPFAM" id="SSF46785">
    <property type="entry name" value="Winged helix' DNA-binding domain"/>
    <property type="match status" value="1"/>
</dbReference>
<dbReference type="PANTHER" id="PTHR43252:SF4">
    <property type="entry name" value="TRANSCRIPTIONAL REGULATORY PROTEIN"/>
    <property type="match status" value="1"/>
</dbReference>
<evidence type="ECO:0000313" key="3">
    <source>
        <dbReference type="EMBL" id="TWE11677.1"/>
    </source>
</evidence>
<dbReference type="InterPro" id="IPR005149">
    <property type="entry name" value="Tscrpt_reg_PadR_N"/>
</dbReference>
<dbReference type="InterPro" id="IPR036390">
    <property type="entry name" value="WH_DNA-bd_sf"/>
</dbReference>
<dbReference type="AlphaFoldDB" id="A0A561E7T7"/>
<organism evidence="3 4">
    <name type="scientific">Rudaeicoccus suwonensis</name>
    <dbReference type="NCBI Taxonomy" id="657409"/>
    <lineage>
        <taxon>Bacteria</taxon>
        <taxon>Bacillati</taxon>
        <taxon>Actinomycetota</taxon>
        <taxon>Actinomycetes</taxon>
        <taxon>Micrococcales</taxon>
        <taxon>Dermacoccaceae</taxon>
        <taxon>Rudaeicoccus</taxon>
    </lineage>
</organism>
<dbReference type="Gene3D" id="6.10.140.190">
    <property type="match status" value="1"/>
</dbReference>
<sequence>MSLESAILVALAEEPASGYDLARRFDTSYGFFWSATHQQIYRVLAKMEATDLVAVSVESSEGRPNRRVHHLTETGRQRILEWTREPTPPQQLRSEFAVKVRAMPFGDRSAIVEDIRRQRRVFLHQAGFFREAEALHFPDATALGDAELAGWLTLRGGMRVAMSRAAWCDEMLLALGEPTPDEPEETT</sequence>
<evidence type="ECO:0000259" key="2">
    <source>
        <dbReference type="Pfam" id="PF10400"/>
    </source>
</evidence>
<dbReference type="EMBL" id="VIVQ01000001">
    <property type="protein sequence ID" value="TWE11677.1"/>
    <property type="molecule type" value="Genomic_DNA"/>
</dbReference>
<evidence type="ECO:0000313" key="4">
    <source>
        <dbReference type="Proteomes" id="UP000318297"/>
    </source>
</evidence>
<dbReference type="Pfam" id="PF10400">
    <property type="entry name" value="Vir_act_alpha_C"/>
    <property type="match status" value="1"/>
</dbReference>